<name>A0A3D9CE95_9FLAO</name>
<reference evidence="2" key="1">
    <citation type="submission" date="2018-06" db="EMBL/GenBank/DDBJ databases">
        <authorList>
            <person name="Lum Nde A."/>
            <person name="Hugo C."/>
        </authorList>
    </citation>
    <scope>NUCLEOTIDE SEQUENCE [LARGE SCALE GENOMIC DNA]</scope>
    <source>
        <strain evidence="2">1_F178</strain>
    </source>
</reference>
<keyword evidence="2" id="KW-1185">Reference proteome</keyword>
<organism evidence="1 2">
    <name type="scientific">Chryseobacterium pennae</name>
    <dbReference type="NCBI Taxonomy" id="2258962"/>
    <lineage>
        <taxon>Bacteria</taxon>
        <taxon>Pseudomonadati</taxon>
        <taxon>Bacteroidota</taxon>
        <taxon>Flavobacteriia</taxon>
        <taxon>Flavobacteriales</taxon>
        <taxon>Weeksellaceae</taxon>
        <taxon>Chryseobacterium group</taxon>
        <taxon>Chryseobacterium</taxon>
    </lineage>
</organism>
<gene>
    <name evidence="1" type="ORF">DRF65_00535</name>
</gene>
<dbReference type="AlphaFoldDB" id="A0A3D9CE95"/>
<sequence>MKKKQIFIGEQNKIRNTMNNDILLKILQLDSLVRFLDWGERVRIHLYREGKLDSTTPKILAAYEWIIDENWEPPVMHYGEDRFQYFKDHELDIWVESECYLNYFPEYREELFKLKF</sequence>
<dbReference type="EMBL" id="QNVT01000001">
    <property type="protein sequence ID" value="REC64097.1"/>
    <property type="molecule type" value="Genomic_DNA"/>
</dbReference>
<evidence type="ECO:0000313" key="2">
    <source>
        <dbReference type="Proteomes" id="UP000256686"/>
    </source>
</evidence>
<dbReference type="Proteomes" id="UP000256686">
    <property type="component" value="Unassembled WGS sequence"/>
</dbReference>
<proteinExistence type="predicted"/>
<protein>
    <submittedName>
        <fullName evidence="1">Uncharacterized protein</fullName>
    </submittedName>
</protein>
<comment type="caution">
    <text evidence="1">The sequence shown here is derived from an EMBL/GenBank/DDBJ whole genome shotgun (WGS) entry which is preliminary data.</text>
</comment>
<accession>A0A3D9CE95</accession>
<evidence type="ECO:0000313" key="1">
    <source>
        <dbReference type="EMBL" id="REC64097.1"/>
    </source>
</evidence>